<dbReference type="GO" id="GO:0071897">
    <property type="term" value="P:DNA biosynthetic process"/>
    <property type="evidence" value="ECO:0007669"/>
    <property type="project" value="UniProtKB-ARBA"/>
</dbReference>
<reference evidence="2 3" key="1">
    <citation type="submission" date="2019-01" db="EMBL/GenBank/DDBJ databases">
        <authorList>
            <person name="Sayadi A."/>
        </authorList>
    </citation>
    <scope>NUCLEOTIDE SEQUENCE [LARGE SCALE GENOMIC DNA]</scope>
</reference>
<feature type="domain" description="Integrase catalytic" evidence="1">
    <location>
        <begin position="839"/>
        <end position="1025"/>
    </location>
</feature>
<dbReference type="InterPro" id="IPR043502">
    <property type="entry name" value="DNA/RNA_pol_sf"/>
</dbReference>
<sequence>MGVESVFGWVVHGVSQGQSSERAFSVGMNIANVLCTQVEHNADAMDLKNFWDLELIGINNSNATDQLKTDNFLKNNITYNNDRYKVSLPWKEPNTCLDSNYEGAFYRLTNLTRKLVKTDKLCEYDSAMREYLNNECAERSPDQCNENKTYFMPHRAVYRDDKDTSKIRIVFDASAHAPGLPSLNEVLEQGENLTPHLFHILLNFRFGAIAVIADIEKAFLQIEVEENDRDALSFLWYEGPINDSSHLPRIVNYRMKRVTFGVNCSPFLLAATLKKHLQSQSDNYNDTCSILLQSFYVDDLVVAVNNEEDAERIFYESKEILAKAGMNLRKWNTNNAKLRGTMNCSSTANTESKKVLGVLWHPSKDVLMINLDEVLEESQSRAPTKRTVLQTVSRIFDPLGFLSPFTIRTKILLQSIWKAKLHWDEPLPDALANEYARWFSEITSLSEFTIPRNVLKGNELHISLHIFADASPVAYGAAAYLRCEDEHGKTHCKLLIAKARVSPINESGDKQLTLPRLELTAAVCATRLQHFILSNTKITYNSHTLWTDSKITLHWINGKPSKWKPYVCHRVSEIQKSTIGSWRHCPGSDNPADLLTRGVKAKVLLTSEMWQCGPEWLRLGHEFWPNEEANDDILNDVESSVFAVQNVESPLNEPIFCLEKYSSLEKILRITAYVKRFIHNLRNKDKRFSHLKSAELEDAEKYWIMTTQQRYFSVELASLKNEKQVDSSSNILTLNPFLDDDGIIRLGGRLQEASLSYKTKYPVIIPKKSALTDKLIESAHLLTMHGGVNLTITQLRKTYWIIQCRQRVKTMLNRCMTCRKLRTKSGNEPFAPLPKERVTMAAPFKVTGTDFAGPLYVVSETNGRKKTYIMLFTCAVVRAVHLELVPDLTTESCINALRRFVSRRGVPDIVCSDNARTFKRTCLELKELTKILTNGKFQAFAASHRIEWRFIAERAAWWGGFWERMVKTVKDALKLTLGKSLTFEELQTVLSEVEATVNSRPLTYIENDADNLMILTPSHFLLGTNECGFFSDFTNSEIKKNQILEMWKKRNAMSRSFWKRWSNDYLQQLRSFHKSHPVKSNNFRVGDVALLHDQNVPRLLWKLVRITQVFQGRDGKVRACEVVTGDRTTLRRPIQLLFPLEVTAAREDVENCEREPATPRSSE</sequence>
<evidence type="ECO:0000259" key="1">
    <source>
        <dbReference type="PROSITE" id="PS50994"/>
    </source>
</evidence>
<dbReference type="GO" id="GO:0003676">
    <property type="term" value="F:nucleic acid binding"/>
    <property type="evidence" value="ECO:0007669"/>
    <property type="project" value="InterPro"/>
</dbReference>
<dbReference type="OrthoDB" id="8004658at2759"/>
<dbReference type="Gene3D" id="3.30.70.270">
    <property type="match status" value="1"/>
</dbReference>
<organism evidence="2 3">
    <name type="scientific">Callosobruchus maculatus</name>
    <name type="common">Southern cowpea weevil</name>
    <name type="synonym">Pulse bruchid</name>
    <dbReference type="NCBI Taxonomy" id="64391"/>
    <lineage>
        <taxon>Eukaryota</taxon>
        <taxon>Metazoa</taxon>
        <taxon>Ecdysozoa</taxon>
        <taxon>Arthropoda</taxon>
        <taxon>Hexapoda</taxon>
        <taxon>Insecta</taxon>
        <taxon>Pterygota</taxon>
        <taxon>Neoptera</taxon>
        <taxon>Endopterygota</taxon>
        <taxon>Coleoptera</taxon>
        <taxon>Polyphaga</taxon>
        <taxon>Cucujiformia</taxon>
        <taxon>Chrysomeloidea</taxon>
        <taxon>Chrysomelidae</taxon>
        <taxon>Bruchinae</taxon>
        <taxon>Bruchini</taxon>
        <taxon>Callosobruchus</taxon>
    </lineage>
</organism>
<dbReference type="AlphaFoldDB" id="A0A653C1L0"/>
<keyword evidence="3" id="KW-1185">Reference proteome</keyword>
<dbReference type="InterPro" id="IPR036397">
    <property type="entry name" value="RNaseH_sf"/>
</dbReference>
<dbReference type="Pfam" id="PF17921">
    <property type="entry name" value="Integrase_H2C2"/>
    <property type="match status" value="1"/>
</dbReference>
<protein>
    <recommendedName>
        <fullName evidence="1">Integrase catalytic domain-containing protein</fullName>
    </recommendedName>
</protein>
<dbReference type="InterPro" id="IPR040676">
    <property type="entry name" value="DUF5641"/>
</dbReference>
<gene>
    <name evidence="2" type="ORF">CALMAC_LOCUS5481</name>
</gene>
<dbReference type="Pfam" id="PF18701">
    <property type="entry name" value="DUF5641"/>
    <property type="match status" value="1"/>
</dbReference>
<dbReference type="EMBL" id="CAACVG010006792">
    <property type="protein sequence ID" value="VEN41764.1"/>
    <property type="molecule type" value="Genomic_DNA"/>
</dbReference>
<dbReference type="PANTHER" id="PTHR47331">
    <property type="entry name" value="PHD-TYPE DOMAIN-CONTAINING PROTEIN"/>
    <property type="match status" value="1"/>
</dbReference>
<proteinExistence type="predicted"/>
<dbReference type="Gene3D" id="3.10.10.10">
    <property type="entry name" value="HIV Type 1 Reverse Transcriptase, subunit A, domain 1"/>
    <property type="match status" value="1"/>
</dbReference>
<accession>A0A653C1L0</accession>
<dbReference type="GO" id="GO:0042575">
    <property type="term" value="C:DNA polymerase complex"/>
    <property type="evidence" value="ECO:0007669"/>
    <property type="project" value="UniProtKB-ARBA"/>
</dbReference>
<dbReference type="InterPro" id="IPR000477">
    <property type="entry name" value="RT_dom"/>
</dbReference>
<dbReference type="Proteomes" id="UP000410492">
    <property type="component" value="Unassembled WGS sequence"/>
</dbReference>
<dbReference type="Pfam" id="PF00078">
    <property type="entry name" value="RVT_1"/>
    <property type="match status" value="1"/>
</dbReference>
<name>A0A653C1L0_CALMS</name>
<dbReference type="Gene3D" id="1.10.340.70">
    <property type="match status" value="1"/>
</dbReference>
<dbReference type="InterPro" id="IPR043128">
    <property type="entry name" value="Rev_trsase/Diguanyl_cyclase"/>
</dbReference>
<dbReference type="InterPro" id="IPR008042">
    <property type="entry name" value="Retrotrans_Pao"/>
</dbReference>
<dbReference type="InterPro" id="IPR001584">
    <property type="entry name" value="Integrase_cat-core"/>
</dbReference>
<dbReference type="PROSITE" id="PS50994">
    <property type="entry name" value="INTEGRASE"/>
    <property type="match status" value="1"/>
</dbReference>
<dbReference type="PANTHER" id="PTHR47331:SF1">
    <property type="entry name" value="GAG-LIKE PROTEIN"/>
    <property type="match status" value="1"/>
</dbReference>
<dbReference type="Pfam" id="PF05380">
    <property type="entry name" value="Peptidase_A17"/>
    <property type="match status" value="1"/>
</dbReference>
<evidence type="ECO:0000313" key="2">
    <source>
        <dbReference type="EMBL" id="VEN41764.1"/>
    </source>
</evidence>
<dbReference type="InterPro" id="IPR012337">
    <property type="entry name" value="RNaseH-like_sf"/>
</dbReference>
<dbReference type="GO" id="GO:0015074">
    <property type="term" value="P:DNA integration"/>
    <property type="evidence" value="ECO:0007669"/>
    <property type="project" value="InterPro"/>
</dbReference>
<dbReference type="InterPro" id="IPR041588">
    <property type="entry name" value="Integrase_H2C2"/>
</dbReference>
<dbReference type="SUPFAM" id="SSF56672">
    <property type="entry name" value="DNA/RNA polymerases"/>
    <property type="match status" value="1"/>
</dbReference>
<dbReference type="Gene3D" id="3.30.420.10">
    <property type="entry name" value="Ribonuclease H-like superfamily/Ribonuclease H"/>
    <property type="match status" value="1"/>
</dbReference>
<evidence type="ECO:0000313" key="3">
    <source>
        <dbReference type="Proteomes" id="UP000410492"/>
    </source>
</evidence>
<dbReference type="SUPFAM" id="SSF53098">
    <property type="entry name" value="Ribonuclease H-like"/>
    <property type="match status" value="1"/>
</dbReference>